<dbReference type="Gene3D" id="3.30.70.3290">
    <property type="match status" value="1"/>
</dbReference>
<evidence type="ECO:0000256" key="9">
    <source>
        <dbReference type="PROSITE-ProRule" id="PRU01363"/>
    </source>
</evidence>
<dbReference type="Pfam" id="PF08659">
    <property type="entry name" value="KR"/>
    <property type="match status" value="1"/>
</dbReference>
<dbReference type="PROSITE" id="PS50075">
    <property type="entry name" value="CARRIER"/>
    <property type="match status" value="1"/>
</dbReference>
<dbReference type="InterPro" id="IPR014031">
    <property type="entry name" value="Ketoacyl_synth_C"/>
</dbReference>
<dbReference type="InterPro" id="IPR020806">
    <property type="entry name" value="PKS_PP-bd"/>
</dbReference>
<evidence type="ECO:0000256" key="1">
    <source>
        <dbReference type="ARBA" id="ARBA00005179"/>
    </source>
</evidence>
<evidence type="ECO:0000256" key="4">
    <source>
        <dbReference type="ARBA" id="ARBA00022679"/>
    </source>
</evidence>
<keyword evidence="5" id="KW-0521">NADP</keyword>
<evidence type="ECO:0000259" key="10">
    <source>
        <dbReference type="PROSITE" id="PS50075"/>
    </source>
</evidence>
<dbReference type="Pfam" id="PF00698">
    <property type="entry name" value="Acyl_transf_1"/>
    <property type="match status" value="1"/>
</dbReference>
<dbReference type="Gene3D" id="3.40.366.10">
    <property type="entry name" value="Malonyl-Coenzyme A Acyl Carrier Protein, domain 2"/>
    <property type="match status" value="1"/>
</dbReference>
<dbReference type="InterPro" id="IPR016036">
    <property type="entry name" value="Malonyl_transacylase_ACP-bd"/>
</dbReference>
<dbReference type="Pfam" id="PF08240">
    <property type="entry name" value="ADH_N"/>
    <property type="match status" value="1"/>
</dbReference>
<keyword evidence="2" id="KW-0596">Phosphopantetheine</keyword>
<comment type="pathway">
    <text evidence="1">Secondary metabolite biosynthesis.</text>
</comment>
<feature type="non-terminal residue" evidence="13">
    <location>
        <position position="1"/>
    </location>
</feature>
<dbReference type="OrthoDB" id="5122774at2759"/>
<dbReference type="PANTHER" id="PTHR43775:SF29">
    <property type="entry name" value="ASPERFURANONE POLYKETIDE SYNTHASE AFOG-RELATED"/>
    <property type="match status" value="1"/>
</dbReference>
<dbReference type="SUPFAM" id="SSF53335">
    <property type="entry name" value="S-adenosyl-L-methionine-dependent methyltransferases"/>
    <property type="match status" value="1"/>
</dbReference>
<feature type="region of interest" description="C-terminal hotdog fold" evidence="9">
    <location>
        <begin position="1120"/>
        <end position="1280"/>
    </location>
</feature>
<dbReference type="GO" id="GO:0006633">
    <property type="term" value="P:fatty acid biosynthetic process"/>
    <property type="evidence" value="ECO:0007669"/>
    <property type="project" value="InterPro"/>
</dbReference>
<dbReference type="Pfam" id="PF00109">
    <property type="entry name" value="ketoacyl-synt"/>
    <property type="match status" value="1"/>
</dbReference>
<dbReference type="SUPFAM" id="SSF50129">
    <property type="entry name" value="GroES-like"/>
    <property type="match status" value="1"/>
</dbReference>
<dbReference type="InterPro" id="IPR029063">
    <property type="entry name" value="SAM-dependent_MTases_sf"/>
</dbReference>
<gene>
    <name evidence="13" type="ORF">MAN_06365</name>
</gene>
<dbReference type="CDD" id="cd00833">
    <property type="entry name" value="PKS"/>
    <property type="match status" value="1"/>
</dbReference>
<dbReference type="Gene3D" id="3.40.50.720">
    <property type="entry name" value="NAD(P)-binding Rossmann-like Domain"/>
    <property type="match status" value="1"/>
</dbReference>
<accession>A0A0B4GAK2</accession>
<dbReference type="SUPFAM" id="SSF51735">
    <property type="entry name" value="NAD(P)-binding Rossmann-fold domains"/>
    <property type="match status" value="2"/>
</dbReference>
<keyword evidence="3" id="KW-0597">Phosphoprotein</keyword>
<dbReference type="InterPro" id="IPR032821">
    <property type="entry name" value="PKS_assoc"/>
</dbReference>
<dbReference type="InterPro" id="IPR013154">
    <property type="entry name" value="ADH-like_N"/>
</dbReference>
<dbReference type="GO" id="GO:0016491">
    <property type="term" value="F:oxidoreductase activity"/>
    <property type="evidence" value="ECO:0007669"/>
    <property type="project" value="UniProtKB-KW"/>
</dbReference>
<evidence type="ECO:0000313" key="14">
    <source>
        <dbReference type="Proteomes" id="UP000031186"/>
    </source>
</evidence>
<comment type="caution">
    <text evidence="13">The sequence shown here is derived from an EMBL/GenBank/DDBJ whole genome shotgun (WGS) entry which is preliminary data.</text>
</comment>
<dbReference type="HOGENOM" id="CLU_000022_31_0_1"/>
<dbReference type="InterPro" id="IPR049551">
    <property type="entry name" value="PKS_DH_C"/>
</dbReference>
<dbReference type="Gene3D" id="3.10.129.110">
    <property type="entry name" value="Polyketide synthase dehydratase"/>
    <property type="match status" value="1"/>
</dbReference>
<dbReference type="Pfam" id="PF14765">
    <property type="entry name" value="PS-DH"/>
    <property type="match status" value="1"/>
</dbReference>
<feature type="domain" description="Ketosynthase family 3 (KS3)" evidence="11">
    <location>
        <begin position="11"/>
        <end position="432"/>
    </location>
</feature>
<dbReference type="GO" id="GO:0044550">
    <property type="term" value="P:secondary metabolite biosynthetic process"/>
    <property type="evidence" value="ECO:0007669"/>
    <property type="project" value="UniProtKB-ARBA"/>
</dbReference>
<dbReference type="PROSITE" id="PS00606">
    <property type="entry name" value="KS3_1"/>
    <property type="match status" value="1"/>
</dbReference>
<protein>
    <submittedName>
        <fullName evidence="13">Beta-ketoacyl synthase</fullName>
    </submittedName>
</protein>
<dbReference type="SMART" id="SM00823">
    <property type="entry name" value="PKS_PP"/>
    <property type="match status" value="1"/>
</dbReference>
<dbReference type="InterPro" id="IPR049552">
    <property type="entry name" value="PKS_DH_N"/>
</dbReference>
<dbReference type="Pfam" id="PF16197">
    <property type="entry name" value="KAsynt_C_assoc"/>
    <property type="match status" value="1"/>
</dbReference>
<dbReference type="SUPFAM" id="SSF55048">
    <property type="entry name" value="Probable ACP-binding domain of malonyl-CoA ACP transacylase"/>
    <property type="match status" value="1"/>
</dbReference>
<dbReference type="InterPro" id="IPR042104">
    <property type="entry name" value="PKS_dehydratase_sf"/>
</dbReference>
<evidence type="ECO:0000256" key="8">
    <source>
        <dbReference type="ARBA" id="ARBA00023315"/>
    </source>
</evidence>
<dbReference type="CDD" id="cd02440">
    <property type="entry name" value="AdoMet_MTases"/>
    <property type="match status" value="1"/>
</dbReference>
<dbReference type="PROSITE" id="PS52004">
    <property type="entry name" value="KS3_2"/>
    <property type="match status" value="1"/>
</dbReference>
<evidence type="ECO:0000256" key="5">
    <source>
        <dbReference type="ARBA" id="ARBA00022857"/>
    </source>
</evidence>
<dbReference type="InterPro" id="IPR018201">
    <property type="entry name" value="Ketoacyl_synth_AS"/>
</dbReference>
<keyword evidence="6" id="KW-0560">Oxidoreductase</keyword>
<evidence type="ECO:0000313" key="13">
    <source>
        <dbReference type="EMBL" id="KID65354.1"/>
    </source>
</evidence>
<dbReference type="GO" id="GO:0004315">
    <property type="term" value="F:3-oxoacyl-[acyl-carrier-protein] synthase activity"/>
    <property type="evidence" value="ECO:0007669"/>
    <property type="project" value="InterPro"/>
</dbReference>
<dbReference type="GO" id="GO:0031177">
    <property type="term" value="F:phosphopantetheine binding"/>
    <property type="evidence" value="ECO:0007669"/>
    <property type="project" value="InterPro"/>
</dbReference>
<evidence type="ECO:0000256" key="6">
    <source>
        <dbReference type="ARBA" id="ARBA00023002"/>
    </source>
</evidence>
<dbReference type="InterPro" id="IPR020841">
    <property type="entry name" value="PKS_Beta-ketoAc_synthase_dom"/>
</dbReference>
<keyword evidence="7" id="KW-0511">Multifunctional enzyme</keyword>
<dbReference type="CDD" id="cd05195">
    <property type="entry name" value="enoyl_red"/>
    <property type="match status" value="1"/>
</dbReference>
<feature type="domain" description="PKS/mFAS DH" evidence="12">
    <location>
        <begin position="966"/>
        <end position="1280"/>
    </location>
</feature>
<name>A0A0B4GAK2_METAF</name>
<dbReference type="InterPro" id="IPR013968">
    <property type="entry name" value="PKS_KR"/>
</dbReference>
<sequence>MGSASRNEDMYEPIAIIGLACRYGGDVKNSSELLRHVMKAKSVYGAVPEGRLDARHLYHPATGHIGSIYSNGGYFLKDDINNFDSAFFQLPENDVVAMDPQQKMLLESVYHALENAGMSMKEIAATTTSVYVGCSNNDSLAIANSDLLSTLQCTSTGTSPSILSNRISWFYDLRGTSQTIDTACSSSLVAFHQACQSIQHGHSMAIACGVNIMEHPGATQNLCSLGVLSPDGQCFTFDERANGYGRGEGVGTVILKPLRAALRDGNHVRAVVRSTGSNQDGRTAGITLPNAVAQEQLIRSVYAAANLSMADTGYVEAHGTGTFVGDPLELTAISSAFAPNRESDLFVSSVKSVIGHLEGGAGIAGLISATLAVESGSIPPVTNLQKLNPNIPNQKRIRFTKEAIPWPRSDLRRASVNSFGFGGTNAHVVLEDIGGFLSQNDGFAAASLNTMKPFTNGHAHTNGLNYQDSDLESSVNGLTHKPNGAVISSPAKKRILTLSAFDEDGIQRNNARLVEYLQSVPIKGQFLENFLHTVNEKRSSFDWRCYYILDSHDSLLSSLRQVPHPLRVSKTPKIVRFVFTGQGANWPGMAQDLMVYRIFETRICEAAKYFMDLGADWDLREILARSDLDMTEPTLAQSTCIAVQVGLVDLLMSWNIVPTTVVGHSSGEIAAAYCAGKLSRQAAWKVAFCRGVVCSKAMGNGTMMAAAVGEKQAEELLSRLGGIEQPLQVQIGCFNSPKNLTFTGKREGLDRLKQELEQSGIFCKLLGVKVAYHSAELKAVAGEYLTSLGDLNFGDRVNQNTGIRMHSSLTGECIGPHDDIGPEYWVKNLVSPVRFTSALLDSIGADSDLKRLDKVTDTIIEIGPHSALRSAIQDTFADSQILQSIGYASILKRGETSGETVLQTMGLLYTLGYPVDITAVNEREMANGFSTKHFLNDLPPYAFRHTSKRATTRQIEALKFPVFGRHELLGVPLLDSNPFEQRWRNFIGPQQVPWLSSNRLNDKILFPGVAYILMAVEAALLRFGALDAGAVELRNISILESLFVPDDAVGVEIIFSLSQLHEATELSGGWSRFRFVSHNLDGNSWIEHCVGSIRVEKGTASPPRQLFSAAMRAATASTEAENRYFTEMIEPDKLYQSFSSAGTNFGDYLKGISEFHRSQDRMAYMSHVLSPDIPRTAHDRYTIHPCALESILQGLLCLGSPEGTIVNGSMVANRLGHVWITNPLSDKTTTSRQFKTFAETERKTSTIYTSDVAIYAQGSLEPNFLIKGLDLVLLPPQEDGQAADESFYVETWKPDAKMLTSFEKVSSSQELSGSLIKAFTREDHQGLQLTCSVFVLDSLQKISGLNEDDLPLHLRSFVDWIKAQAGIITQGRAPFVDLAALEQVRVNDKLKQALFDSVARRSARGELLTRVGVNLVPILTGQVDSLELMFGSDDIMSRTYNEGLPGDVAVRISHYLEYLSHNQSRIKILEVGAGTGSATKIVLDAFRNSGGQDAESGILPIDTYDFTDMSGAFFERAKSRFADWSDVLRYQTFDVEKDPALQGFELASYDLVIATHVLHATANLQVSLKNIKSLLKSGGDLIVIENVKPQLMCTPLAFGILPGWWRGIESYRQSNPLIDQKQWDAELEQAGFKLRMEIQDTDEAANHETSATIASTQQRLDETCQHGYKCAIIYHADYVSQLQLARECASTLAKVLECDCSLVSLREADASELDADFCVSLLNLQGFDLSDITDPDFQQIKLVLETCMNMIWVSGNPDDDSKAAMCRGLVRSARWERDQDAVNFITLGICSPLPPNSFISEQVARVARGAFISQGVIAANGEYATKDGVLLTNRLLPAKKINKAVNRGSEPKTESIQLGAISQGIKLTSIDPHKPQAFHFIRDELAESPLGHDEVQLKVHAAGVRREDADEASRLIPGQGIGRDCVGLVTEIGSSVTDVAVGDRVMAVRTIPSSGALSSLFRTHCSAVQKIPDGVGYLEAATIPWNFCTAHYCIVKVARVQPGETIMIQCADNAIGQAAIQLAKSIGANLLCTVSSNEDNLVLASRYNLDHAAVLSNDKVPLGVEAILSSICKGGINVYLNCDPMGISDAYQSHVAPFGRVVDLHGAATANHLSLKDLCKGSISYTSVDMDPVAQSRPELIQEALLDTSRRLSCSQFKPLSHVEVLGYSELPKAILRFRDRQSKNPSMFVVQPKDDEVVPMRLEPIGDYRLRGDASYLLVGGFGGIGRRLALWMHSRGARNFIFLSRSGPTDPRARELCETLKSSGCRVESIVSDAADTESVNKSMQRCRDTMPPIKGCVQCSMVLVDSMICNMTHSQFMAAIRPKVQGTINITNNLPKKLDFFILLSSSSAIIGNRGQANYAAANVFLDTFARHLTAQGRPTTSISLGSVLSFGWVAENQDRLPIALAYGTITEDRLLSILEYHMDPRLGAAENSDNCHTIAGLRSASDFQRHSVPLPAFMSHPLFTHLRASGRQGKANEAEATISIAQGLAGAASTEEAVDFVSDAIIAKISRIMAISPKDMETYRTLSSYGVDSLVTVDMKSWFKRELGATVGTKDILGELTIYGLAEKVVTGSSLRKESVI</sequence>
<dbReference type="SMART" id="SM00825">
    <property type="entry name" value="PKS_KS"/>
    <property type="match status" value="1"/>
</dbReference>
<reference evidence="13 14" key="1">
    <citation type="journal article" date="2014" name="Proc. Natl. Acad. Sci. U.S.A.">
        <title>Trajectory and genomic determinants of fungal-pathogen speciation and host adaptation.</title>
        <authorList>
            <person name="Hu X."/>
            <person name="Xiao G."/>
            <person name="Zheng P."/>
            <person name="Shang Y."/>
            <person name="Su Y."/>
            <person name="Zhang X."/>
            <person name="Liu X."/>
            <person name="Zhan S."/>
            <person name="St Leger R.J."/>
            <person name="Wang C."/>
        </authorList>
    </citation>
    <scope>NUCLEOTIDE SEQUENCE [LARGE SCALE GENOMIC DNA]</scope>
    <source>
        <strain evidence="13 14">ARSEF 549</strain>
    </source>
</reference>
<feature type="region of interest" description="N-terminal hotdog fold" evidence="9">
    <location>
        <begin position="966"/>
        <end position="1100"/>
    </location>
</feature>
<dbReference type="EMBL" id="AZNF01000007">
    <property type="protein sequence ID" value="KID65354.1"/>
    <property type="molecule type" value="Genomic_DNA"/>
</dbReference>
<dbReference type="Pfam" id="PF23297">
    <property type="entry name" value="ACP_SdgA_C"/>
    <property type="match status" value="1"/>
</dbReference>
<dbReference type="PANTHER" id="PTHR43775">
    <property type="entry name" value="FATTY ACID SYNTHASE"/>
    <property type="match status" value="1"/>
</dbReference>
<evidence type="ECO:0000256" key="2">
    <source>
        <dbReference type="ARBA" id="ARBA00022450"/>
    </source>
</evidence>
<dbReference type="SMART" id="SM00826">
    <property type="entry name" value="PKS_DH"/>
    <property type="match status" value="1"/>
</dbReference>
<dbReference type="SUPFAM" id="SSF53901">
    <property type="entry name" value="Thiolase-like"/>
    <property type="match status" value="1"/>
</dbReference>
<evidence type="ECO:0000259" key="12">
    <source>
        <dbReference type="PROSITE" id="PS52019"/>
    </source>
</evidence>
<dbReference type="PROSITE" id="PS52019">
    <property type="entry name" value="PKS_MFAS_DH"/>
    <property type="match status" value="1"/>
</dbReference>
<dbReference type="InterPro" id="IPR016035">
    <property type="entry name" value="Acyl_Trfase/lysoPLipase"/>
</dbReference>
<dbReference type="GO" id="GO:0004312">
    <property type="term" value="F:fatty acid synthase activity"/>
    <property type="evidence" value="ECO:0007669"/>
    <property type="project" value="TreeGrafter"/>
</dbReference>
<evidence type="ECO:0000256" key="3">
    <source>
        <dbReference type="ARBA" id="ARBA00022553"/>
    </source>
</evidence>
<proteinExistence type="predicted"/>
<dbReference type="VEuPathDB" id="FungiDB:MAN_06365"/>
<dbReference type="Proteomes" id="UP000031186">
    <property type="component" value="Unassembled WGS sequence"/>
</dbReference>
<dbReference type="InterPro" id="IPR016039">
    <property type="entry name" value="Thiolase-like"/>
</dbReference>
<dbReference type="Gene3D" id="3.90.180.10">
    <property type="entry name" value="Medium-chain alcohol dehydrogenases, catalytic domain"/>
    <property type="match status" value="1"/>
</dbReference>
<dbReference type="Gene3D" id="3.40.50.150">
    <property type="entry name" value="Vaccinia Virus protein VP39"/>
    <property type="match status" value="1"/>
</dbReference>
<dbReference type="Gene3D" id="3.40.47.10">
    <property type="match status" value="1"/>
</dbReference>
<organism evidence="13 14">
    <name type="scientific">Metarhizium anisopliae (strain ARSEF 549)</name>
    <dbReference type="NCBI Taxonomy" id="3151832"/>
    <lineage>
        <taxon>Eukaryota</taxon>
        <taxon>Fungi</taxon>
        <taxon>Dikarya</taxon>
        <taxon>Ascomycota</taxon>
        <taxon>Pezizomycotina</taxon>
        <taxon>Sordariomycetes</taxon>
        <taxon>Hypocreomycetidae</taxon>
        <taxon>Hypocreales</taxon>
        <taxon>Clavicipitaceae</taxon>
        <taxon>Metarhizium</taxon>
    </lineage>
</organism>
<comment type="caution">
    <text evidence="9">Lacks conserved residue(s) required for the propagation of feature annotation.</text>
</comment>
<dbReference type="InterPro" id="IPR011032">
    <property type="entry name" value="GroES-like_sf"/>
</dbReference>
<keyword evidence="4" id="KW-0808">Transferase</keyword>
<dbReference type="Pfam" id="PF21089">
    <property type="entry name" value="PKS_DH_N"/>
    <property type="match status" value="1"/>
</dbReference>
<evidence type="ECO:0000256" key="7">
    <source>
        <dbReference type="ARBA" id="ARBA00023268"/>
    </source>
</evidence>
<dbReference type="InterPro" id="IPR049900">
    <property type="entry name" value="PKS_mFAS_DH"/>
</dbReference>
<dbReference type="InterPro" id="IPR050091">
    <property type="entry name" value="PKS_NRPS_Biosynth_Enz"/>
</dbReference>
<feature type="domain" description="Carrier" evidence="10">
    <location>
        <begin position="2500"/>
        <end position="2577"/>
    </location>
</feature>
<dbReference type="InterPro" id="IPR014030">
    <property type="entry name" value="Ketoacyl_synth_N"/>
</dbReference>
<keyword evidence="8" id="KW-0012">Acyltransferase</keyword>
<dbReference type="InterPro" id="IPR001227">
    <property type="entry name" value="Ac_transferase_dom_sf"/>
</dbReference>
<dbReference type="InterPro" id="IPR036736">
    <property type="entry name" value="ACP-like_sf"/>
</dbReference>
<dbReference type="InterPro" id="IPR013217">
    <property type="entry name" value="Methyltransf_12"/>
</dbReference>
<dbReference type="InterPro" id="IPR057326">
    <property type="entry name" value="KR_dom"/>
</dbReference>
<dbReference type="SUPFAM" id="SSF52151">
    <property type="entry name" value="FabD/lysophospholipase-like"/>
    <property type="match status" value="1"/>
</dbReference>
<dbReference type="InterPro" id="IPR020843">
    <property type="entry name" value="ER"/>
</dbReference>
<dbReference type="SMART" id="SM00829">
    <property type="entry name" value="PKS_ER"/>
    <property type="match status" value="1"/>
</dbReference>
<dbReference type="SUPFAM" id="SSF47336">
    <property type="entry name" value="ACP-like"/>
    <property type="match status" value="1"/>
</dbReference>
<dbReference type="Pfam" id="PF02801">
    <property type="entry name" value="Ketoacyl-synt_C"/>
    <property type="match status" value="1"/>
</dbReference>
<dbReference type="Gene3D" id="1.10.1200.10">
    <property type="entry name" value="ACP-like"/>
    <property type="match status" value="1"/>
</dbReference>
<dbReference type="SMART" id="SM00827">
    <property type="entry name" value="PKS_AT"/>
    <property type="match status" value="1"/>
</dbReference>
<dbReference type="SMART" id="SM00822">
    <property type="entry name" value="PKS_KR"/>
    <property type="match status" value="1"/>
</dbReference>
<evidence type="ECO:0000259" key="11">
    <source>
        <dbReference type="PROSITE" id="PS52004"/>
    </source>
</evidence>
<keyword evidence="14" id="KW-1185">Reference proteome</keyword>
<dbReference type="Pfam" id="PF08242">
    <property type="entry name" value="Methyltransf_12"/>
    <property type="match status" value="1"/>
</dbReference>
<dbReference type="InterPro" id="IPR014043">
    <property type="entry name" value="Acyl_transferase_dom"/>
</dbReference>
<dbReference type="InterPro" id="IPR020807">
    <property type="entry name" value="PKS_DH"/>
</dbReference>
<dbReference type="InterPro" id="IPR009081">
    <property type="entry name" value="PP-bd_ACP"/>
</dbReference>
<dbReference type="InterPro" id="IPR036291">
    <property type="entry name" value="NAD(P)-bd_dom_sf"/>
</dbReference>